<dbReference type="RefSeq" id="WP_102375322.1">
    <property type="nucleotide sequence ID" value="NZ_JBBNOP010000001.1"/>
</dbReference>
<feature type="compositionally biased region" description="Polar residues" evidence="1">
    <location>
        <begin position="1"/>
        <end position="22"/>
    </location>
</feature>
<feature type="transmembrane region" description="Helical" evidence="2">
    <location>
        <begin position="236"/>
        <end position="254"/>
    </location>
</feature>
<organism evidence="3 4">
    <name type="scientific">Raoultibacter massiliensis</name>
    <dbReference type="NCBI Taxonomy" id="1852371"/>
    <lineage>
        <taxon>Bacteria</taxon>
        <taxon>Bacillati</taxon>
        <taxon>Actinomycetota</taxon>
        <taxon>Coriobacteriia</taxon>
        <taxon>Eggerthellales</taxon>
        <taxon>Eggerthellaceae</taxon>
        <taxon>Raoultibacter</taxon>
    </lineage>
</organism>
<evidence type="ECO:0000313" key="3">
    <source>
        <dbReference type="EMBL" id="MEQ3361771.1"/>
    </source>
</evidence>
<feature type="transmembrane region" description="Helical" evidence="2">
    <location>
        <begin position="77"/>
        <end position="103"/>
    </location>
</feature>
<evidence type="ECO:0000256" key="2">
    <source>
        <dbReference type="SAM" id="Phobius"/>
    </source>
</evidence>
<evidence type="ECO:0000256" key="1">
    <source>
        <dbReference type="SAM" id="MobiDB-lite"/>
    </source>
</evidence>
<reference evidence="3 4" key="1">
    <citation type="submission" date="2024-04" db="EMBL/GenBank/DDBJ databases">
        <title>Human intestinal bacterial collection.</title>
        <authorList>
            <person name="Pauvert C."/>
            <person name="Hitch T.C.A."/>
            <person name="Clavel T."/>
        </authorList>
    </citation>
    <scope>NUCLEOTIDE SEQUENCE [LARGE SCALE GENOMIC DNA]</scope>
    <source>
        <strain evidence="3 4">CLA-KB-H42</strain>
    </source>
</reference>
<gene>
    <name evidence="3" type="ORF">AAA083_02140</name>
</gene>
<protein>
    <submittedName>
        <fullName evidence="3">TspO/MBR family protein</fullName>
    </submittedName>
</protein>
<keyword evidence="2" id="KW-1133">Transmembrane helix</keyword>
<feature type="transmembrane region" description="Helical" evidence="2">
    <location>
        <begin position="260"/>
        <end position="279"/>
    </location>
</feature>
<sequence length="288" mass="31160">MSDTASSAAYRQRKQSVAQATGGTWRDAGGHEADGTHAAKTNIALVWVAYAITIACNAAFEVFSLGGTTSAEVSGEVFAWFTPAGYVFAIWSVIYIGLAAWLVSYSGEASHDEPMGAMRIGRTAVLFTVSCALNIAWLALWHFELFVPSIIVIAALLATIGLLYRRVHVESTRLIDRVPISLYFAWLCVATVADIAHVATRFTGAETSILQPASTLVLAVAFFALAVYMKRAFNDYAFGVVIVWAVVGIGVHLMTVNLAISVITIMLSGLGALAVFFPWEKYRLQPRR</sequence>
<accession>A0ABV1J9M6</accession>
<evidence type="ECO:0000313" key="4">
    <source>
        <dbReference type="Proteomes" id="UP001487305"/>
    </source>
</evidence>
<feature type="transmembrane region" description="Helical" evidence="2">
    <location>
        <begin position="44"/>
        <end position="65"/>
    </location>
</feature>
<feature type="region of interest" description="Disordered" evidence="1">
    <location>
        <begin position="1"/>
        <end position="31"/>
    </location>
</feature>
<feature type="transmembrane region" description="Helical" evidence="2">
    <location>
        <begin position="184"/>
        <end position="203"/>
    </location>
</feature>
<keyword evidence="4" id="KW-1185">Reference proteome</keyword>
<feature type="transmembrane region" description="Helical" evidence="2">
    <location>
        <begin position="146"/>
        <end position="164"/>
    </location>
</feature>
<dbReference type="PANTHER" id="PTHR33802">
    <property type="entry name" value="SI:CH211-161H7.5-RELATED"/>
    <property type="match status" value="1"/>
</dbReference>
<name>A0ABV1J9M6_9ACTN</name>
<dbReference type="Proteomes" id="UP001487305">
    <property type="component" value="Unassembled WGS sequence"/>
</dbReference>
<keyword evidence="2" id="KW-0812">Transmembrane</keyword>
<keyword evidence="2" id="KW-0472">Membrane</keyword>
<comment type="caution">
    <text evidence="3">The sequence shown here is derived from an EMBL/GenBank/DDBJ whole genome shotgun (WGS) entry which is preliminary data.</text>
</comment>
<dbReference type="PANTHER" id="PTHR33802:SF1">
    <property type="entry name" value="XK-RELATED PROTEIN"/>
    <property type="match status" value="1"/>
</dbReference>
<proteinExistence type="predicted"/>
<dbReference type="EMBL" id="JBBNOP010000001">
    <property type="protein sequence ID" value="MEQ3361771.1"/>
    <property type="molecule type" value="Genomic_DNA"/>
</dbReference>
<feature type="transmembrane region" description="Helical" evidence="2">
    <location>
        <begin position="209"/>
        <end position="229"/>
    </location>
</feature>
<feature type="transmembrane region" description="Helical" evidence="2">
    <location>
        <begin position="124"/>
        <end position="140"/>
    </location>
</feature>